<evidence type="ECO:0000256" key="1">
    <source>
        <dbReference type="SAM" id="MobiDB-lite"/>
    </source>
</evidence>
<evidence type="ECO:0000313" key="2">
    <source>
        <dbReference type="EMBL" id="KAH8369976.1"/>
    </source>
</evidence>
<feature type="region of interest" description="Disordered" evidence="1">
    <location>
        <begin position="320"/>
        <end position="510"/>
    </location>
</feature>
<feature type="compositionally biased region" description="Basic and acidic residues" evidence="1">
    <location>
        <begin position="385"/>
        <end position="417"/>
    </location>
</feature>
<organism evidence="2 3">
    <name type="scientific">Drosophila rubida</name>
    <dbReference type="NCBI Taxonomy" id="30044"/>
    <lineage>
        <taxon>Eukaryota</taxon>
        <taxon>Metazoa</taxon>
        <taxon>Ecdysozoa</taxon>
        <taxon>Arthropoda</taxon>
        <taxon>Hexapoda</taxon>
        <taxon>Insecta</taxon>
        <taxon>Pterygota</taxon>
        <taxon>Neoptera</taxon>
        <taxon>Endopterygota</taxon>
        <taxon>Diptera</taxon>
        <taxon>Brachycera</taxon>
        <taxon>Muscomorpha</taxon>
        <taxon>Ephydroidea</taxon>
        <taxon>Drosophilidae</taxon>
        <taxon>Drosophila</taxon>
    </lineage>
</organism>
<proteinExistence type="predicted"/>
<feature type="compositionally biased region" description="Basic and acidic residues" evidence="1">
    <location>
        <begin position="438"/>
        <end position="510"/>
    </location>
</feature>
<feature type="compositionally biased region" description="Polar residues" evidence="1">
    <location>
        <begin position="637"/>
        <end position="655"/>
    </location>
</feature>
<dbReference type="EMBL" id="JAJJHW010002585">
    <property type="protein sequence ID" value="KAH8369976.1"/>
    <property type="molecule type" value="Genomic_DNA"/>
</dbReference>
<keyword evidence="3" id="KW-1185">Reference proteome</keyword>
<protein>
    <submittedName>
        <fullName evidence="2">Uncharacterized protein</fullName>
    </submittedName>
</protein>
<feature type="region of interest" description="Disordered" evidence="1">
    <location>
        <begin position="111"/>
        <end position="174"/>
    </location>
</feature>
<comment type="caution">
    <text evidence="2">The sequence shown here is derived from an EMBL/GenBank/DDBJ whole genome shotgun (WGS) entry which is preliminary data.</text>
</comment>
<name>A0AAD4JYH4_9MUSC</name>
<dbReference type="AlphaFoldDB" id="A0AAD4JYH4"/>
<reference evidence="2" key="1">
    <citation type="journal article" date="2021" name="Mol. Ecol. Resour.">
        <title>Phylogenomic analyses of the genus Drosophila reveals genomic signals of climate adaptation.</title>
        <authorList>
            <person name="Li F."/>
            <person name="Rane R.V."/>
            <person name="Luria V."/>
            <person name="Xiong Z."/>
            <person name="Chen J."/>
            <person name="Li Z."/>
            <person name="Catullo R.A."/>
            <person name="Griffin P.C."/>
            <person name="Schiffer M."/>
            <person name="Pearce S."/>
            <person name="Lee S.F."/>
            <person name="McElroy K."/>
            <person name="Stocker A."/>
            <person name="Shirriffs J."/>
            <person name="Cockerell F."/>
            <person name="Coppin C."/>
            <person name="Sgro C.M."/>
            <person name="Karger A."/>
            <person name="Cain J.W."/>
            <person name="Weber J.A."/>
            <person name="Santpere G."/>
            <person name="Kirschner M.W."/>
            <person name="Hoffmann A.A."/>
            <person name="Oakeshott J.G."/>
            <person name="Zhang G."/>
        </authorList>
    </citation>
    <scope>NUCLEOTIDE SEQUENCE</scope>
    <source>
        <strain evidence="2">BGI-SZ-2011g</strain>
    </source>
</reference>
<feature type="region of interest" description="Disordered" evidence="1">
    <location>
        <begin position="637"/>
        <end position="657"/>
    </location>
</feature>
<evidence type="ECO:0000313" key="3">
    <source>
        <dbReference type="Proteomes" id="UP001200034"/>
    </source>
</evidence>
<dbReference type="Proteomes" id="UP001200034">
    <property type="component" value="Unassembled WGS sequence"/>
</dbReference>
<feature type="compositionally biased region" description="Basic and acidic residues" evidence="1">
    <location>
        <begin position="358"/>
        <end position="377"/>
    </location>
</feature>
<accession>A0AAD4JYH4</accession>
<feature type="compositionally biased region" description="Basic residues" evidence="1">
    <location>
        <begin position="111"/>
        <end position="120"/>
    </location>
</feature>
<gene>
    <name evidence="2" type="ORF">KR093_001721</name>
</gene>
<feature type="compositionally biased region" description="Polar residues" evidence="1">
    <location>
        <begin position="418"/>
        <end position="433"/>
    </location>
</feature>
<feature type="compositionally biased region" description="Basic residues" evidence="1">
    <location>
        <begin position="336"/>
        <end position="346"/>
    </location>
</feature>
<sequence>MGQRYKKEKDKRGHSYYVECQEHVSIQGRGNVLIKNTQTQVRELYKRHVPIAAEEPSTSSCCTKLMDTSQQMRELNDKIETEIDKLKNFRDCFLQQKEAKNAKQLELKKKPRMVSHKSRGRQLGGACRKLPIEAPPKQQGKDERQSKDISIPNSKKVKKVGESSGGTVSSKPYFSTVRMNSPTLDISKDSSKSNKKLVRFQGLKHDSKRMGGGCNLNFSNDSFTPQSTYQSDYNQSMASQASSYPYHCQMANHYDYSAAGYYYPSDPCNHYDVGAVCDCPPALPVGAVCDCPPALPSYNRCAPTSYSRRTTDLQCDEYLRNLTPSPREKLPPKKATPIKRPKRRKLQYPSKTAQKSGQIHEEKQAEDKTEASKEKNKTKVTVRKRISESDEEKERMHREYMDNYKMEHEKTAKKEASSRSSLLGSHPTYTKITPGTKIKAEPDNQREGNRNDRNEGYKQREGPERQDGYERNEGYGRGQGPERRDGYERDEGYKRREGQGRPDGNEAQKQRMEAMNKLCIGYGTQTSSPIVHDVGLTCSFKCPTCVAQPELKKTCVGCATQASGPPVKEIGLNCSLSCRPCVENPELKKKCVGCATQVSAPACKDIGLNCSLSQRANCNQSCQTTCCQEAQREVPTQTGISSRSETSARQQLSPDKSSDLCASEIIKTTQNLYSPSNKKHQSAPQMTSAVPAADPLLNTVYMRQDYKQSSPNSTNRNWEEAYTSPETTQMGSRGDSPQRHFGDTSYRWDEESSAQFTLPMNSCNTSMNSNKTSPRTQWHYCNTPTESSNEDGKNINIDQSFKEPLNQMPSPMVVCEKRTRCVKFNDETSICERVNTVKCSRNFIDWERLCDNSKEDLTCLDELNNFCDDLNQRDLFVNESCRKCAENDLSAQVL</sequence>